<dbReference type="InterPro" id="IPR023772">
    <property type="entry name" value="DNA-bd_HTH_TetR-type_CS"/>
</dbReference>
<dbReference type="Pfam" id="PF17932">
    <property type="entry name" value="TetR_C_24"/>
    <property type="match status" value="1"/>
</dbReference>
<accession>A0ABV1NZH0</accession>
<evidence type="ECO:0000259" key="3">
    <source>
        <dbReference type="PROSITE" id="PS50977"/>
    </source>
</evidence>
<dbReference type="InterPro" id="IPR050109">
    <property type="entry name" value="HTH-type_TetR-like_transc_reg"/>
</dbReference>
<reference evidence="4 5" key="1">
    <citation type="submission" date="2024-02" db="EMBL/GenBank/DDBJ databases">
        <title>Full genome sequence of Nocardioides kribbensis.</title>
        <authorList>
            <person name="Poletto B.L."/>
            <person name="Silva G."/>
            <person name="Galante D."/>
            <person name="Campos K.R."/>
            <person name="Santos M.B.N."/>
            <person name="Sacchi C.T."/>
        </authorList>
    </citation>
    <scope>NUCLEOTIDE SEQUENCE [LARGE SCALE GENOMIC DNA]</scope>
    <source>
        <strain evidence="4 5">O4R</strain>
    </source>
</reference>
<comment type="caution">
    <text evidence="4">The sequence shown here is derived from an EMBL/GenBank/DDBJ whole genome shotgun (WGS) entry which is preliminary data.</text>
</comment>
<dbReference type="Gene3D" id="1.10.357.10">
    <property type="entry name" value="Tetracycline Repressor, domain 2"/>
    <property type="match status" value="1"/>
</dbReference>
<dbReference type="RefSeq" id="WP_251534539.1">
    <property type="nucleotide sequence ID" value="NZ_BAAAMM010000020.1"/>
</dbReference>
<dbReference type="Proteomes" id="UP001482520">
    <property type="component" value="Unassembled WGS sequence"/>
</dbReference>
<dbReference type="InterPro" id="IPR001647">
    <property type="entry name" value="HTH_TetR"/>
</dbReference>
<dbReference type="PROSITE" id="PS50977">
    <property type="entry name" value="HTH_TETR_2"/>
    <property type="match status" value="1"/>
</dbReference>
<proteinExistence type="predicted"/>
<dbReference type="PROSITE" id="PS01081">
    <property type="entry name" value="HTH_TETR_1"/>
    <property type="match status" value="1"/>
</dbReference>
<evidence type="ECO:0000256" key="1">
    <source>
        <dbReference type="ARBA" id="ARBA00023125"/>
    </source>
</evidence>
<dbReference type="PRINTS" id="PR00455">
    <property type="entry name" value="HTHTETR"/>
</dbReference>
<name>A0ABV1NZH0_9ACTN</name>
<sequence length="191" mass="20630">MTTEQDAPPSRRQQILDTAAELFAQRGFHGVSVADLGAACGISGPALYKHFASKDAVLAEMLVSISEQLLAVGRERAAATDSPAAALEALVGWHVDFALRHRALIVVQDRDWESLPPAAREQVRLLQRQYVEVWAEQLRLLHPDLGLGAARATAHAAFGLINSTPHSGLLDDAAMRDLLRAMAVRALRADA</sequence>
<dbReference type="InterPro" id="IPR036271">
    <property type="entry name" value="Tet_transcr_reg_TetR-rel_C_sf"/>
</dbReference>
<dbReference type="PANTHER" id="PTHR30055:SF237">
    <property type="entry name" value="TRANSCRIPTIONAL REPRESSOR MCE3R"/>
    <property type="match status" value="1"/>
</dbReference>
<keyword evidence="1 2" id="KW-0238">DNA-binding</keyword>
<feature type="domain" description="HTH tetR-type" evidence="3">
    <location>
        <begin position="9"/>
        <end position="69"/>
    </location>
</feature>
<organism evidence="4 5">
    <name type="scientific">Nocardioides kribbensis</name>
    <dbReference type="NCBI Taxonomy" id="305517"/>
    <lineage>
        <taxon>Bacteria</taxon>
        <taxon>Bacillati</taxon>
        <taxon>Actinomycetota</taxon>
        <taxon>Actinomycetes</taxon>
        <taxon>Propionibacteriales</taxon>
        <taxon>Nocardioidaceae</taxon>
        <taxon>Nocardioides</taxon>
    </lineage>
</organism>
<dbReference type="SUPFAM" id="SSF46689">
    <property type="entry name" value="Homeodomain-like"/>
    <property type="match status" value="1"/>
</dbReference>
<protein>
    <submittedName>
        <fullName evidence="4">TetR/AcrR family transcriptional regulator</fullName>
    </submittedName>
</protein>
<dbReference type="Gene3D" id="1.10.10.60">
    <property type="entry name" value="Homeodomain-like"/>
    <property type="match status" value="1"/>
</dbReference>
<dbReference type="Pfam" id="PF00440">
    <property type="entry name" value="TetR_N"/>
    <property type="match status" value="1"/>
</dbReference>
<evidence type="ECO:0000256" key="2">
    <source>
        <dbReference type="PROSITE-ProRule" id="PRU00335"/>
    </source>
</evidence>
<dbReference type="InterPro" id="IPR009057">
    <property type="entry name" value="Homeodomain-like_sf"/>
</dbReference>
<evidence type="ECO:0000313" key="4">
    <source>
        <dbReference type="EMBL" id="MEQ7847920.1"/>
    </source>
</evidence>
<dbReference type="EMBL" id="JBEGDP010000011">
    <property type="protein sequence ID" value="MEQ7847920.1"/>
    <property type="molecule type" value="Genomic_DNA"/>
</dbReference>
<evidence type="ECO:0000313" key="5">
    <source>
        <dbReference type="Proteomes" id="UP001482520"/>
    </source>
</evidence>
<dbReference type="InterPro" id="IPR041490">
    <property type="entry name" value="KstR2_TetR_C"/>
</dbReference>
<dbReference type="PANTHER" id="PTHR30055">
    <property type="entry name" value="HTH-TYPE TRANSCRIPTIONAL REGULATOR RUTR"/>
    <property type="match status" value="1"/>
</dbReference>
<feature type="DNA-binding region" description="H-T-H motif" evidence="2">
    <location>
        <begin position="32"/>
        <end position="51"/>
    </location>
</feature>
<gene>
    <name evidence="4" type="ORF">V6R90_11585</name>
</gene>
<keyword evidence="5" id="KW-1185">Reference proteome</keyword>
<dbReference type="SUPFAM" id="SSF48498">
    <property type="entry name" value="Tetracyclin repressor-like, C-terminal domain"/>
    <property type="match status" value="1"/>
</dbReference>